<dbReference type="CDD" id="cd04455">
    <property type="entry name" value="S1_NusA"/>
    <property type="match status" value="1"/>
</dbReference>
<dbReference type="GO" id="GO:0003700">
    <property type="term" value="F:DNA-binding transcription factor activity"/>
    <property type="evidence" value="ECO:0007669"/>
    <property type="project" value="InterPro"/>
</dbReference>
<comment type="subunit">
    <text evidence="7">Monomer. Binds directly to the core enzyme of the DNA-dependent RNA polymerase and to nascent RNA.</text>
</comment>
<keyword evidence="6 7" id="KW-0804">Transcription</keyword>
<dbReference type="GO" id="GO:0031564">
    <property type="term" value="P:transcription antitermination"/>
    <property type="evidence" value="ECO:0007669"/>
    <property type="project" value="UniProtKB-UniRule"/>
</dbReference>
<dbReference type="InterPro" id="IPR015946">
    <property type="entry name" value="KH_dom-like_a/b"/>
</dbReference>
<dbReference type="Pfam" id="PF08529">
    <property type="entry name" value="NusA_N"/>
    <property type="match status" value="1"/>
</dbReference>
<reference evidence="9" key="1">
    <citation type="journal article" date="2020" name="mSystems">
        <title>Genome- and Community-Level Interaction Insights into Carbon Utilization and Element Cycling Functions of Hydrothermarchaeota in Hydrothermal Sediment.</title>
        <authorList>
            <person name="Zhou Z."/>
            <person name="Liu Y."/>
            <person name="Xu W."/>
            <person name="Pan J."/>
            <person name="Luo Z.H."/>
            <person name="Li M."/>
        </authorList>
    </citation>
    <scope>NUCLEOTIDE SEQUENCE [LARGE SCALE GENOMIC DNA]</scope>
    <source>
        <strain evidence="9">SpSt-876</strain>
    </source>
</reference>
<dbReference type="NCBIfam" id="TIGR01953">
    <property type="entry name" value="NusA"/>
    <property type="match status" value="1"/>
</dbReference>
<keyword evidence="1 7" id="KW-0806">Transcription termination</keyword>
<dbReference type="Gene3D" id="3.30.1480.10">
    <property type="entry name" value="NusA, N-terminal domain"/>
    <property type="match status" value="1"/>
</dbReference>
<dbReference type="InterPro" id="IPR003029">
    <property type="entry name" value="S1_domain"/>
</dbReference>
<name>A0A7C6EC07_UNCW3</name>
<dbReference type="CDD" id="cd02134">
    <property type="entry name" value="KH-II_NusA_rpt1"/>
    <property type="match status" value="1"/>
</dbReference>
<dbReference type="AlphaFoldDB" id="A0A7C6EC07"/>
<dbReference type="HAMAP" id="MF_00945_B">
    <property type="entry name" value="NusA_B"/>
    <property type="match status" value="1"/>
</dbReference>
<keyword evidence="5 7" id="KW-0805">Transcription regulation</keyword>
<proteinExistence type="inferred from homology"/>
<dbReference type="GO" id="GO:0003723">
    <property type="term" value="F:RNA binding"/>
    <property type="evidence" value="ECO:0007669"/>
    <property type="project" value="UniProtKB-UniRule"/>
</dbReference>
<dbReference type="EMBL" id="DTLI01000049">
    <property type="protein sequence ID" value="HHS51639.1"/>
    <property type="molecule type" value="Genomic_DNA"/>
</dbReference>
<keyword evidence="4 7" id="KW-0694">RNA-binding</keyword>
<comment type="subcellular location">
    <subcellularLocation>
        <location evidence="7">Cytoplasm</location>
    </subcellularLocation>
</comment>
<dbReference type="GO" id="GO:0006353">
    <property type="term" value="P:DNA-templated transcription termination"/>
    <property type="evidence" value="ECO:0007669"/>
    <property type="project" value="UniProtKB-UniRule"/>
</dbReference>
<dbReference type="InterPro" id="IPR030842">
    <property type="entry name" value="TF_NusA_bacterial"/>
</dbReference>
<dbReference type="SUPFAM" id="SSF50249">
    <property type="entry name" value="Nucleic acid-binding proteins"/>
    <property type="match status" value="1"/>
</dbReference>
<dbReference type="Pfam" id="PF26594">
    <property type="entry name" value="KH_NusA_2nd"/>
    <property type="match status" value="1"/>
</dbReference>
<dbReference type="SUPFAM" id="SSF69705">
    <property type="entry name" value="Transcription factor NusA, N-terminal domain"/>
    <property type="match status" value="1"/>
</dbReference>
<protein>
    <recommendedName>
        <fullName evidence="7">Transcription termination/antitermination protein NusA</fullName>
    </recommendedName>
</protein>
<dbReference type="Pfam" id="PF00575">
    <property type="entry name" value="S1"/>
    <property type="match status" value="1"/>
</dbReference>
<evidence type="ECO:0000313" key="9">
    <source>
        <dbReference type="EMBL" id="HHS51639.1"/>
    </source>
</evidence>
<dbReference type="InterPro" id="IPR009019">
    <property type="entry name" value="KH_sf_prok-type"/>
</dbReference>
<comment type="caution">
    <text evidence="9">The sequence shown here is derived from an EMBL/GenBank/DDBJ whole genome shotgun (WGS) entry which is preliminary data.</text>
</comment>
<comment type="function">
    <text evidence="7">Participates in both transcription termination and antitermination.</text>
</comment>
<sequence length="413" mass="46254">MNNKEISNLITQLARVRNVDINYVVQTLKMSIIAGLKRRFGDALEAEVEIVPEAGDIKVFIIKKVVSSVTDSINQIELSKAREINPAVKVGDTLRIVMPLEEIGRIAIRKASDELILKLREAERNKLYDEFVKKKGEIVTGTVQKIGRDEIIVNLGLIEASLPNREQLKTDHYRQGMPIKAYVHRVEKTPIGPRIFLSRTHPEFLRKLLFKEVPEIRQGVVEIKGIARVPGSRSKVAVSSNDDKVDPVGACVGFRKSRIENIIKELSGEKVDIVQWNKDLSVFIPRALGPAKVSEVIKEGDTYIVIVPDSDFSVAIGKKGQNVWLASLLVGAKVEVLKQSDYKNRALMNLAKSKSIADLELPEDITTKLQDAQIFNAFDLLNAPTEELAKSTNLEVSVVEELKKDVRNRIWPE</sequence>
<dbReference type="InterPro" id="IPR010213">
    <property type="entry name" value="TF_NusA"/>
</dbReference>
<evidence type="ECO:0000256" key="6">
    <source>
        <dbReference type="ARBA" id="ARBA00023163"/>
    </source>
</evidence>
<keyword evidence="3 7" id="KW-0889">Transcription antitermination</keyword>
<dbReference type="InterPro" id="IPR025249">
    <property type="entry name" value="TF_NusA_KH_1st"/>
</dbReference>
<organism evidence="9">
    <name type="scientific">candidate division WOR-3 bacterium</name>
    <dbReference type="NCBI Taxonomy" id="2052148"/>
    <lineage>
        <taxon>Bacteria</taxon>
        <taxon>Bacteria division WOR-3</taxon>
    </lineage>
</organism>
<dbReference type="FunFam" id="3.30.300.20:FF:000002">
    <property type="entry name" value="Transcription termination/antitermination protein NusA"/>
    <property type="match status" value="1"/>
</dbReference>
<feature type="domain" description="S1 motif" evidence="8">
    <location>
        <begin position="136"/>
        <end position="200"/>
    </location>
</feature>
<gene>
    <name evidence="7 9" type="primary">nusA</name>
    <name evidence="9" type="ORF">ENW73_02065</name>
</gene>
<dbReference type="InterPro" id="IPR012340">
    <property type="entry name" value="NA-bd_OB-fold"/>
</dbReference>
<evidence type="ECO:0000259" key="8">
    <source>
        <dbReference type="PROSITE" id="PS50126"/>
    </source>
</evidence>
<dbReference type="SUPFAM" id="SSF54814">
    <property type="entry name" value="Prokaryotic type KH domain (KH-domain type II)"/>
    <property type="match status" value="2"/>
</dbReference>
<dbReference type="Gene3D" id="2.40.50.140">
    <property type="entry name" value="Nucleic acid-binding proteins"/>
    <property type="match status" value="1"/>
</dbReference>
<dbReference type="SUPFAM" id="SSF47789">
    <property type="entry name" value="C-terminal domain of RNA polymerase alpha subunit"/>
    <property type="match status" value="1"/>
</dbReference>
<accession>A0A7C6EC07</accession>
<keyword evidence="2 7" id="KW-0963">Cytoplasm</keyword>
<evidence type="ECO:0000256" key="7">
    <source>
        <dbReference type="HAMAP-Rule" id="MF_00945"/>
    </source>
</evidence>
<comment type="similarity">
    <text evidence="7">Belongs to the NusA family.</text>
</comment>
<evidence type="ECO:0000256" key="2">
    <source>
        <dbReference type="ARBA" id="ARBA00022490"/>
    </source>
</evidence>
<dbReference type="PANTHER" id="PTHR22648:SF0">
    <property type="entry name" value="TRANSCRIPTION TERMINATION_ANTITERMINATION PROTEIN NUSA"/>
    <property type="match status" value="1"/>
</dbReference>
<dbReference type="Pfam" id="PF13184">
    <property type="entry name" value="KH_NusA_1st"/>
    <property type="match status" value="1"/>
</dbReference>
<evidence type="ECO:0000256" key="1">
    <source>
        <dbReference type="ARBA" id="ARBA00022472"/>
    </source>
</evidence>
<dbReference type="InterPro" id="IPR058582">
    <property type="entry name" value="KH_NusA_2nd"/>
</dbReference>
<evidence type="ECO:0000256" key="4">
    <source>
        <dbReference type="ARBA" id="ARBA00022884"/>
    </source>
</evidence>
<dbReference type="Gene3D" id="3.30.300.20">
    <property type="match status" value="2"/>
</dbReference>
<evidence type="ECO:0000256" key="3">
    <source>
        <dbReference type="ARBA" id="ARBA00022814"/>
    </source>
</evidence>
<evidence type="ECO:0000256" key="5">
    <source>
        <dbReference type="ARBA" id="ARBA00023015"/>
    </source>
</evidence>
<dbReference type="InterPro" id="IPR036555">
    <property type="entry name" value="NusA_N_sf"/>
</dbReference>
<dbReference type="GO" id="GO:0005829">
    <property type="term" value="C:cytosol"/>
    <property type="evidence" value="ECO:0007669"/>
    <property type="project" value="TreeGrafter"/>
</dbReference>
<dbReference type="InterPro" id="IPR013735">
    <property type="entry name" value="TF_NusA_N"/>
</dbReference>
<dbReference type="PANTHER" id="PTHR22648">
    <property type="entry name" value="TRANSCRIPTION TERMINATION FACTOR NUSA"/>
    <property type="match status" value="1"/>
</dbReference>
<dbReference type="PROSITE" id="PS50126">
    <property type="entry name" value="S1"/>
    <property type="match status" value="1"/>
</dbReference>
<dbReference type="SMART" id="SM00316">
    <property type="entry name" value="S1"/>
    <property type="match status" value="1"/>
</dbReference>